<sequence length="39" mass="4330">MRRPYARGRPAGVAGNRRAAANPAGLSTRLYELVPPFRY</sequence>
<name>A0A8J3S2C9_PLARO</name>
<protein>
    <submittedName>
        <fullName evidence="1">Uncharacterized protein</fullName>
    </submittedName>
</protein>
<organism evidence="1 2">
    <name type="scientific">Planobispora rosea</name>
    <dbReference type="NCBI Taxonomy" id="35762"/>
    <lineage>
        <taxon>Bacteria</taxon>
        <taxon>Bacillati</taxon>
        <taxon>Actinomycetota</taxon>
        <taxon>Actinomycetes</taxon>
        <taxon>Streptosporangiales</taxon>
        <taxon>Streptosporangiaceae</taxon>
        <taxon>Planobispora</taxon>
    </lineage>
</organism>
<dbReference type="EMBL" id="BOOI01000056">
    <property type="protein sequence ID" value="GIH87191.1"/>
    <property type="molecule type" value="Genomic_DNA"/>
</dbReference>
<proteinExistence type="predicted"/>
<dbReference type="Proteomes" id="UP000655044">
    <property type="component" value="Unassembled WGS sequence"/>
</dbReference>
<comment type="caution">
    <text evidence="1">The sequence shown here is derived from an EMBL/GenBank/DDBJ whole genome shotgun (WGS) entry which is preliminary data.</text>
</comment>
<dbReference type="AlphaFoldDB" id="A0A8J3S2C9"/>
<gene>
    <name evidence="1" type="ORF">Pro02_55990</name>
</gene>
<accession>A0A8J3S2C9</accession>
<reference evidence="1" key="1">
    <citation type="submission" date="2021-01" db="EMBL/GenBank/DDBJ databases">
        <title>Whole genome shotgun sequence of Planobispora rosea NBRC 15558.</title>
        <authorList>
            <person name="Komaki H."/>
            <person name="Tamura T."/>
        </authorList>
    </citation>
    <scope>NUCLEOTIDE SEQUENCE</scope>
    <source>
        <strain evidence="1">NBRC 15558</strain>
    </source>
</reference>
<keyword evidence="2" id="KW-1185">Reference proteome</keyword>
<evidence type="ECO:0000313" key="2">
    <source>
        <dbReference type="Proteomes" id="UP000655044"/>
    </source>
</evidence>
<evidence type="ECO:0000313" key="1">
    <source>
        <dbReference type="EMBL" id="GIH87191.1"/>
    </source>
</evidence>